<accession>A0A5B6UVJ7</accession>
<dbReference type="SUPFAM" id="SSF56672">
    <property type="entry name" value="DNA/RNA polymerases"/>
    <property type="match status" value="1"/>
</dbReference>
<evidence type="ECO:0000313" key="2">
    <source>
        <dbReference type="EMBL" id="KAA3461308.1"/>
    </source>
</evidence>
<gene>
    <name evidence="2" type="ORF">EPI10_027884</name>
</gene>
<reference evidence="3" key="1">
    <citation type="journal article" date="2019" name="Plant Biotechnol. J.">
        <title>Genome sequencing of the Australian wild diploid species Gossypium australe highlights disease resistance and delayed gland morphogenesis.</title>
        <authorList>
            <person name="Cai Y."/>
            <person name="Cai X."/>
            <person name="Wang Q."/>
            <person name="Wang P."/>
            <person name="Zhang Y."/>
            <person name="Cai C."/>
            <person name="Xu Y."/>
            <person name="Wang K."/>
            <person name="Zhou Z."/>
            <person name="Wang C."/>
            <person name="Geng S."/>
            <person name="Li B."/>
            <person name="Dong Q."/>
            <person name="Hou Y."/>
            <person name="Wang H."/>
            <person name="Ai P."/>
            <person name="Liu Z."/>
            <person name="Yi F."/>
            <person name="Sun M."/>
            <person name="An G."/>
            <person name="Cheng J."/>
            <person name="Zhang Y."/>
            <person name="Shi Q."/>
            <person name="Xie Y."/>
            <person name="Shi X."/>
            <person name="Chang Y."/>
            <person name="Huang F."/>
            <person name="Chen Y."/>
            <person name="Hong S."/>
            <person name="Mi L."/>
            <person name="Sun Q."/>
            <person name="Zhang L."/>
            <person name="Zhou B."/>
            <person name="Peng R."/>
            <person name="Zhang X."/>
            <person name="Liu F."/>
        </authorList>
    </citation>
    <scope>NUCLEOTIDE SEQUENCE [LARGE SCALE GENOMIC DNA]</scope>
    <source>
        <strain evidence="3">cv. PA1801</strain>
    </source>
</reference>
<dbReference type="InterPro" id="IPR043502">
    <property type="entry name" value="DNA/RNA_pol_sf"/>
</dbReference>
<protein>
    <submittedName>
        <fullName evidence="2">Retrovirus-related Pol polyprotein from transposon TNT 1-94</fullName>
    </submittedName>
</protein>
<dbReference type="AlphaFoldDB" id="A0A5B6UVJ7"/>
<name>A0A5B6UVJ7_9ROSI</name>
<organism evidence="2 3">
    <name type="scientific">Gossypium australe</name>
    <dbReference type="NCBI Taxonomy" id="47621"/>
    <lineage>
        <taxon>Eukaryota</taxon>
        <taxon>Viridiplantae</taxon>
        <taxon>Streptophyta</taxon>
        <taxon>Embryophyta</taxon>
        <taxon>Tracheophyta</taxon>
        <taxon>Spermatophyta</taxon>
        <taxon>Magnoliopsida</taxon>
        <taxon>eudicotyledons</taxon>
        <taxon>Gunneridae</taxon>
        <taxon>Pentapetalae</taxon>
        <taxon>rosids</taxon>
        <taxon>malvids</taxon>
        <taxon>Malvales</taxon>
        <taxon>Malvaceae</taxon>
        <taxon>Malvoideae</taxon>
        <taxon>Gossypium</taxon>
    </lineage>
</organism>
<dbReference type="Pfam" id="PF07727">
    <property type="entry name" value="RVT_2"/>
    <property type="match status" value="1"/>
</dbReference>
<dbReference type="InterPro" id="IPR013103">
    <property type="entry name" value="RVT_2"/>
</dbReference>
<evidence type="ECO:0000313" key="3">
    <source>
        <dbReference type="Proteomes" id="UP000325315"/>
    </source>
</evidence>
<proteinExistence type="predicted"/>
<dbReference type="EMBL" id="SMMG02000009">
    <property type="protein sequence ID" value="KAA3461308.1"/>
    <property type="molecule type" value="Genomic_DNA"/>
</dbReference>
<evidence type="ECO:0000259" key="1">
    <source>
        <dbReference type="Pfam" id="PF07727"/>
    </source>
</evidence>
<keyword evidence="3" id="KW-1185">Reference proteome</keyword>
<dbReference type="OrthoDB" id="411615at2759"/>
<sequence>MTSVECIDYNETFAHVAKMVIVRAFLTIVASKTWELHQIDVHSAFLHGDIDEEVYMKLPLGFASDKPGMVCRLCKSLYGLKQTPRCWFAKLITALKGYGFLQSYFDYSLFTYTRRSVRIKVLVARSSLGLFICQRKYALDIISAVDLLGAKPAGSPIKQNHKLAHASGIVLSNPESNKH</sequence>
<dbReference type="Proteomes" id="UP000325315">
    <property type="component" value="Unassembled WGS sequence"/>
</dbReference>
<comment type="caution">
    <text evidence="2">The sequence shown here is derived from an EMBL/GenBank/DDBJ whole genome shotgun (WGS) entry which is preliminary data.</text>
</comment>
<feature type="domain" description="Reverse transcriptase Ty1/copia-type" evidence="1">
    <location>
        <begin position="4"/>
        <end position="119"/>
    </location>
</feature>